<dbReference type="AlphaFoldDB" id="D7VGF8"/>
<dbReference type="Proteomes" id="UP000006258">
    <property type="component" value="Unassembled WGS sequence"/>
</dbReference>
<organism evidence="1 2">
    <name type="scientific">Sphingobacterium spiritivorum ATCC 33861</name>
    <dbReference type="NCBI Taxonomy" id="525373"/>
    <lineage>
        <taxon>Bacteria</taxon>
        <taxon>Pseudomonadati</taxon>
        <taxon>Bacteroidota</taxon>
        <taxon>Sphingobacteriia</taxon>
        <taxon>Sphingobacteriales</taxon>
        <taxon>Sphingobacteriaceae</taxon>
        <taxon>Sphingobacterium</taxon>
    </lineage>
</organism>
<evidence type="ECO:0000313" key="1">
    <source>
        <dbReference type="EMBL" id="EFK60133.1"/>
    </source>
</evidence>
<keyword evidence="2" id="KW-1185">Reference proteome</keyword>
<accession>D7VGF8</accession>
<name>D7VGF8_SPHSI</name>
<dbReference type="EMBL" id="ACHA02000001">
    <property type="protein sequence ID" value="EFK60133.1"/>
    <property type="molecule type" value="Genomic_DNA"/>
</dbReference>
<reference evidence="1" key="1">
    <citation type="submission" date="2010-07" db="EMBL/GenBank/DDBJ databases">
        <authorList>
            <person name="Muzny D."/>
            <person name="Qin X."/>
            <person name="Buhay C."/>
            <person name="Dugan-Rocha S."/>
            <person name="Ding Y."/>
            <person name="Chen G."/>
            <person name="Hawes A."/>
            <person name="Holder M."/>
            <person name="Jhangiani S."/>
            <person name="Johnson A."/>
            <person name="Khan Z."/>
            <person name="Li Z."/>
            <person name="Liu W."/>
            <person name="Liu X."/>
            <person name="Perez L."/>
            <person name="Shen H."/>
            <person name="Wang Q."/>
            <person name="Watt J."/>
            <person name="Xi L."/>
            <person name="Xin Y."/>
            <person name="Zhou J."/>
            <person name="Deng J."/>
            <person name="Jiang H."/>
            <person name="Liu Y."/>
            <person name="Qu J."/>
            <person name="Song X.-Z."/>
            <person name="Zhang L."/>
            <person name="Villasana D."/>
            <person name="Johnson A."/>
            <person name="Liu J."/>
            <person name="Liyanage D."/>
            <person name="Lorensuhewa L."/>
            <person name="Robinson T."/>
            <person name="Song A."/>
            <person name="Song B.-B."/>
            <person name="Dinh H."/>
            <person name="Thornton R."/>
            <person name="Coyle M."/>
            <person name="Francisco L."/>
            <person name="Jackson L."/>
            <person name="Javaid M."/>
            <person name="Korchina V."/>
            <person name="Kovar C."/>
            <person name="Mata R."/>
            <person name="Mathew T."/>
            <person name="Ngo R."/>
            <person name="Nguyen L."/>
            <person name="Nguyen N."/>
            <person name="Okwuonu G."/>
            <person name="Ongeri F."/>
            <person name="Pham C."/>
            <person name="Simmons D."/>
            <person name="Wilczek-Boney K."/>
            <person name="Hale W."/>
            <person name="Jakkamsetti A."/>
            <person name="Pham P."/>
            <person name="Ruth R."/>
            <person name="San Lucas F."/>
            <person name="Warren J."/>
            <person name="Zhang J."/>
            <person name="Zhao Z."/>
            <person name="Zhou C."/>
            <person name="Zhu D."/>
            <person name="Lee S."/>
            <person name="Bess C."/>
            <person name="Blankenburg K."/>
            <person name="Forbes L."/>
            <person name="Fu Q."/>
            <person name="Gubbala S."/>
            <person name="Hirani K."/>
            <person name="Jayaseelan J.C."/>
            <person name="Lara F."/>
            <person name="Munidasa M."/>
            <person name="Palculict T."/>
            <person name="Patil S."/>
            <person name="Pu L.-L."/>
            <person name="Saada N."/>
            <person name="Tang L."/>
            <person name="Weissenberger G."/>
            <person name="Zhu Y."/>
            <person name="Hemphill L."/>
            <person name="Shang Y."/>
            <person name="Youmans B."/>
            <person name="Ayvaz T."/>
            <person name="Ross M."/>
            <person name="Santibanez J."/>
            <person name="Aqrawi P."/>
            <person name="Gross S."/>
            <person name="Joshi V."/>
            <person name="Fowler G."/>
            <person name="Nazareth L."/>
            <person name="Reid J."/>
            <person name="Worley K."/>
            <person name="Petrosino J."/>
            <person name="Highlander S."/>
            <person name="Gibbs R."/>
        </authorList>
    </citation>
    <scope>NUCLEOTIDE SEQUENCE [LARGE SCALE GENOMIC DNA]</scope>
    <source>
        <strain evidence="1">ATCC 33861</strain>
    </source>
</reference>
<sequence length="43" mass="4875">MNFFFPISANGWLIFPKEKGKKESTLIRGGGIDKASLYRKNTI</sequence>
<dbReference type="HOGENOM" id="CLU_3239802_0_0_10"/>
<protein>
    <submittedName>
        <fullName evidence="1">Uncharacterized protein</fullName>
    </submittedName>
</protein>
<gene>
    <name evidence="1" type="ORF">HMPREF0766_10077</name>
</gene>
<comment type="caution">
    <text evidence="1">The sequence shown here is derived from an EMBL/GenBank/DDBJ whole genome shotgun (WGS) entry which is preliminary data.</text>
</comment>
<evidence type="ECO:0000313" key="2">
    <source>
        <dbReference type="Proteomes" id="UP000006258"/>
    </source>
</evidence>
<proteinExistence type="predicted"/>